<dbReference type="InterPro" id="IPR029045">
    <property type="entry name" value="ClpP/crotonase-like_dom_sf"/>
</dbReference>
<proteinExistence type="predicted"/>
<dbReference type="SUPFAM" id="SSF52096">
    <property type="entry name" value="ClpP/crotonase"/>
    <property type="match status" value="1"/>
</dbReference>
<keyword evidence="3" id="KW-1185">Reference proteome</keyword>
<dbReference type="RefSeq" id="WP_055662226.1">
    <property type="nucleotide sequence ID" value="NZ_CYPR01000028.1"/>
</dbReference>
<evidence type="ECO:0000313" key="3">
    <source>
        <dbReference type="Proteomes" id="UP000049455"/>
    </source>
</evidence>
<dbReference type="Pfam" id="PF03572">
    <property type="entry name" value="Peptidase_S41"/>
    <property type="match status" value="1"/>
</dbReference>
<evidence type="ECO:0000259" key="1">
    <source>
        <dbReference type="Pfam" id="PF03572"/>
    </source>
</evidence>
<dbReference type="GO" id="GO:0008236">
    <property type="term" value="F:serine-type peptidase activity"/>
    <property type="evidence" value="ECO:0007669"/>
    <property type="project" value="InterPro"/>
</dbReference>
<dbReference type="STRING" id="313367.JSE7799_00538"/>
<accession>A0A0M7B6L0</accession>
<dbReference type="AlphaFoldDB" id="A0A0M7B6L0"/>
<name>A0A0M7B6L0_9RHOB</name>
<organism evidence="2 3">
    <name type="scientific">Jannaschia seosinensis</name>
    <dbReference type="NCBI Taxonomy" id="313367"/>
    <lineage>
        <taxon>Bacteria</taxon>
        <taxon>Pseudomonadati</taxon>
        <taxon>Pseudomonadota</taxon>
        <taxon>Alphaproteobacteria</taxon>
        <taxon>Rhodobacterales</taxon>
        <taxon>Roseobacteraceae</taxon>
        <taxon>Jannaschia</taxon>
    </lineage>
</organism>
<gene>
    <name evidence="2" type="ORF">JSE7799_00538</name>
</gene>
<dbReference type="EMBL" id="CYPR01000028">
    <property type="protein sequence ID" value="CUH20997.1"/>
    <property type="molecule type" value="Genomic_DNA"/>
</dbReference>
<dbReference type="Gene3D" id="2.30.42.10">
    <property type="match status" value="1"/>
</dbReference>
<dbReference type="GO" id="GO:0006508">
    <property type="term" value="P:proteolysis"/>
    <property type="evidence" value="ECO:0007669"/>
    <property type="project" value="InterPro"/>
</dbReference>
<feature type="domain" description="Tail specific protease" evidence="1">
    <location>
        <begin position="205"/>
        <end position="257"/>
    </location>
</feature>
<dbReference type="Gene3D" id="3.90.226.10">
    <property type="entry name" value="2-enoyl-CoA Hydratase, Chain A, domain 1"/>
    <property type="match status" value="2"/>
</dbReference>
<reference evidence="2 3" key="1">
    <citation type="submission" date="2015-09" db="EMBL/GenBank/DDBJ databases">
        <authorList>
            <person name="Jackson K.R."/>
            <person name="Lunt B.L."/>
            <person name="Fisher J.N.B."/>
            <person name="Gardner A.V."/>
            <person name="Bailey M.E."/>
            <person name="Deus L.M."/>
            <person name="Earl A.S."/>
            <person name="Gibby P.D."/>
            <person name="Hartmann K.A."/>
            <person name="Liu J.E."/>
            <person name="Manci A.M."/>
            <person name="Nielsen D.A."/>
            <person name="Solomon M.B."/>
            <person name="Breakwell D.P."/>
            <person name="Burnett S.H."/>
            <person name="Grose J.H."/>
        </authorList>
    </citation>
    <scope>NUCLEOTIDE SEQUENCE [LARGE SCALE GENOMIC DNA]</scope>
    <source>
        <strain evidence="2 3">CECT 7799</strain>
    </source>
</reference>
<dbReference type="InterPro" id="IPR005151">
    <property type="entry name" value="Tail-specific_protease"/>
</dbReference>
<dbReference type="Proteomes" id="UP000049455">
    <property type="component" value="Unassembled WGS sequence"/>
</dbReference>
<sequence length="386" mass="40030">MLADEARRIRKIAAKDTSFHKVAAADLDAAEARLAQAATVTGFRLEAMRTLALGRNGHSRAIVNAAAQVAPIRLVWLADGPCLVEGSQAGARLLAVNGISVAEILAKLRPYLAGTDQRARALVGFMLAWPPAVALATEVPSAPAYRFATVGGDQIELTATDTVPAESLYPVGERGVAGRLVALQGIAYGDEAVRGIFLRQLARQVSYVRIGDFRATPPTATAAQLSAIATEIQGARRLVVDLRGNPGGNFFGAAAFARDLPEVAPGAALAVLVDKFTFSAALVAAALLKFHAGGRLVGEEMGDTAAFHAEGGTALLPQSGLLIRYSDGWHDWAEGKADPVLTPPEIAREMVPAGSLTPDIVAAPTGADLAAGHDTALAAALAMVRD</sequence>
<dbReference type="OrthoDB" id="5480566at2"/>
<dbReference type="InterPro" id="IPR036034">
    <property type="entry name" value="PDZ_sf"/>
</dbReference>
<evidence type="ECO:0000313" key="2">
    <source>
        <dbReference type="EMBL" id="CUH20997.1"/>
    </source>
</evidence>
<protein>
    <recommendedName>
        <fullName evidence="1">Tail specific protease domain-containing protein</fullName>
    </recommendedName>
</protein>